<evidence type="ECO:0000313" key="8">
    <source>
        <dbReference type="EMBL" id="GAA3384099.1"/>
    </source>
</evidence>
<reference evidence="9" key="1">
    <citation type="journal article" date="2019" name="Int. J. Syst. Evol. Microbiol.">
        <title>The Global Catalogue of Microorganisms (GCM) 10K type strain sequencing project: providing services to taxonomists for standard genome sequencing and annotation.</title>
        <authorList>
            <consortium name="The Broad Institute Genomics Platform"/>
            <consortium name="The Broad Institute Genome Sequencing Center for Infectious Disease"/>
            <person name="Wu L."/>
            <person name="Ma J."/>
        </authorList>
    </citation>
    <scope>NUCLEOTIDE SEQUENCE [LARGE SCALE GENOMIC DNA]</scope>
    <source>
        <strain evidence="9">JCM 9458</strain>
    </source>
</reference>
<dbReference type="InterPro" id="IPR016032">
    <property type="entry name" value="Sig_transdc_resp-reg_C-effctor"/>
</dbReference>
<keyword evidence="3" id="KW-0238">DNA-binding</keyword>
<dbReference type="SUPFAM" id="SSF46894">
    <property type="entry name" value="C-terminal effector domain of the bipartite response regulators"/>
    <property type="match status" value="1"/>
</dbReference>
<evidence type="ECO:0000259" key="7">
    <source>
        <dbReference type="PROSITE" id="PS50110"/>
    </source>
</evidence>
<keyword evidence="9" id="KW-1185">Reference proteome</keyword>
<dbReference type="CDD" id="cd06170">
    <property type="entry name" value="LuxR_C_like"/>
    <property type="match status" value="1"/>
</dbReference>
<comment type="caution">
    <text evidence="8">The sequence shown here is derived from an EMBL/GenBank/DDBJ whole genome shotgun (WGS) entry which is preliminary data.</text>
</comment>
<dbReference type="RefSeq" id="WP_345727001.1">
    <property type="nucleotide sequence ID" value="NZ_BAAAYN010000006.1"/>
</dbReference>
<feature type="modified residue" description="4-aspartylphosphate" evidence="5">
    <location>
        <position position="60"/>
    </location>
</feature>
<evidence type="ECO:0000256" key="3">
    <source>
        <dbReference type="ARBA" id="ARBA00023125"/>
    </source>
</evidence>
<dbReference type="Pfam" id="PF00072">
    <property type="entry name" value="Response_reg"/>
    <property type="match status" value="1"/>
</dbReference>
<dbReference type="PANTHER" id="PTHR43214">
    <property type="entry name" value="TWO-COMPONENT RESPONSE REGULATOR"/>
    <property type="match status" value="1"/>
</dbReference>
<dbReference type="SMART" id="SM00448">
    <property type="entry name" value="REC"/>
    <property type="match status" value="1"/>
</dbReference>
<keyword evidence="4" id="KW-0804">Transcription</keyword>
<accession>A0ABP6STL8</accession>
<dbReference type="InterPro" id="IPR011006">
    <property type="entry name" value="CheY-like_superfamily"/>
</dbReference>
<dbReference type="EMBL" id="BAAAYN010000006">
    <property type="protein sequence ID" value="GAA3384099.1"/>
    <property type="molecule type" value="Genomic_DNA"/>
</dbReference>
<name>A0ABP6STL8_9ACTN</name>
<dbReference type="PRINTS" id="PR00038">
    <property type="entry name" value="HTHLUXR"/>
</dbReference>
<keyword evidence="2" id="KW-0805">Transcription regulation</keyword>
<dbReference type="InterPro" id="IPR000792">
    <property type="entry name" value="Tscrpt_reg_LuxR_C"/>
</dbReference>
<dbReference type="PANTHER" id="PTHR43214:SF24">
    <property type="entry name" value="TRANSCRIPTIONAL REGULATORY PROTEIN NARL-RELATED"/>
    <property type="match status" value="1"/>
</dbReference>
<dbReference type="Pfam" id="PF00196">
    <property type="entry name" value="GerE"/>
    <property type="match status" value="1"/>
</dbReference>
<dbReference type="InterPro" id="IPR058245">
    <property type="entry name" value="NreC/VraR/RcsB-like_REC"/>
</dbReference>
<evidence type="ECO:0000256" key="5">
    <source>
        <dbReference type="PROSITE-ProRule" id="PRU00169"/>
    </source>
</evidence>
<sequence length="221" mass="22538">MAEPNPPVRVLVADDQPLIRAGLRGVLESQPDISVVGEAADGAEAVTAARAGGVDVVLMDLRMPGVDGIEATRQLTADPGDSPGVAVLVLTTFEGEHDVLAAVAAGARGYLGKDADPESLLDAVRVVARGQTLLSPRAMAALSAGVTPPAPPATSPSALDSLTEREREVALLVAQGLTNDQIARRLVISPFTAKTHVNRAMSKIGARDRAGLVVAVHAAGG</sequence>
<evidence type="ECO:0000256" key="1">
    <source>
        <dbReference type="ARBA" id="ARBA00022553"/>
    </source>
</evidence>
<evidence type="ECO:0000313" key="9">
    <source>
        <dbReference type="Proteomes" id="UP001501676"/>
    </source>
</evidence>
<organism evidence="8 9">
    <name type="scientific">Cryptosporangium minutisporangium</name>
    <dbReference type="NCBI Taxonomy" id="113569"/>
    <lineage>
        <taxon>Bacteria</taxon>
        <taxon>Bacillati</taxon>
        <taxon>Actinomycetota</taxon>
        <taxon>Actinomycetes</taxon>
        <taxon>Cryptosporangiales</taxon>
        <taxon>Cryptosporangiaceae</taxon>
        <taxon>Cryptosporangium</taxon>
    </lineage>
</organism>
<dbReference type="InterPro" id="IPR039420">
    <property type="entry name" value="WalR-like"/>
</dbReference>
<evidence type="ECO:0000256" key="4">
    <source>
        <dbReference type="ARBA" id="ARBA00023163"/>
    </source>
</evidence>
<dbReference type="Proteomes" id="UP001501676">
    <property type="component" value="Unassembled WGS sequence"/>
</dbReference>
<feature type="domain" description="Response regulatory" evidence="7">
    <location>
        <begin position="9"/>
        <end position="128"/>
    </location>
</feature>
<dbReference type="Gene3D" id="3.40.50.2300">
    <property type="match status" value="1"/>
</dbReference>
<protein>
    <submittedName>
        <fullName evidence="8">Response regulator transcription factor</fullName>
    </submittedName>
</protein>
<dbReference type="PROSITE" id="PS50110">
    <property type="entry name" value="RESPONSE_REGULATORY"/>
    <property type="match status" value="1"/>
</dbReference>
<dbReference type="CDD" id="cd17535">
    <property type="entry name" value="REC_NarL-like"/>
    <property type="match status" value="1"/>
</dbReference>
<dbReference type="InterPro" id="IPR001789">
    <property type="entry name" value="Sig_transdc_resp-reg_receiver"/>
</dbReference>
<feature type="domain" description="HTH luxR-type" evidence="6">
    <location>
        <begin position="155"/>
        <end position="220"/>
    </location>
</feature>
<dbReference type="SMART" id="SM00421">
    <property type="entry name" value="HTH_LUXR"/>
    <property type="match status" value="1"/>
</dbReference>
<proteinExistence type="predicted"/>
<gene>
    <name evidence="8" type="ORF">GCM10020369_12520</name>
</gene>
<evidence type="ECO:0000259" key="6">
    <source>
        <dbReference type="PROSITE" id="PS50043"/>
    </source>
</evidence>
<dbReference type="PROSITE" id="PS50043">
    <property type="entry name" value="HTH_LUXR_2"/>
    <property type="match status" value="1"/>
</dbReference>
<keyword evidence="1 5" id="KW-0597">Phosphoprotein</keyword>
<dbReference type="SUPFAM" id="SSF52172">
    <property type="entry name" value="CheY-like"/>
    <property type="match status" value="1"/>
</dbReference>
<evidence type="ECO:0000256" key="2">
    <source>
        <dbReference type="ARBA" id="ARBA00023015"/>
    </source>
</evidence>